<feature type="region of interest" description="Disordered" evidence="3">
    <location>
        <begin position="384"/>
        <end position="416"/>
    </location>
</feature>
<dbReference type="EMBL" id="GEGO01007006">
    <property type="protein sequence ID" value="JAR88398.1"/>
    <property type="molecule type" value="Transcribed_RNA"/>
</dbReference>
<dbReference type="InterPro" id="IPR014790">
    <property type="entry name" value="MutL_C"/>
</dbReference>
<evidence type="ECO:0000256" key="2">
    <source>
        <dbReference type="ARBA" id="ARBA00022763"/>
    </source>
</evidence>
<keyword evidence="2" id="KW-0227">DNA damage</keyword>
<evidence type="ECO:0000259" key="5">
    <source>
        <dbReference type="SMART" id="SM01340"/>
    </source>
</evidence>
<dbReference type="Gene3D" id="3.30.1540.20">
    <property type="entry name" value="MutL, C-terminal domain, dimerisation subdomain"/>
    <property type="match status" value="1"/>
</dbReference>
<comment type="similarity">
    <text evidence="1">Belongs to the DNA mismatch repair MutL/HexB family.</text>
</comment>
<evidence type="ECO:0000256" key="3">
    <source>
        <dbReference type="SAM" id="MobiDB-lite"/>
    </source>
</evidence>
<dbReference type="Pfam" id="PF08676">
    <property type="entry name" value="MutL_C"/>
    <property type="match status" value="1"/>
</dbReference>
<feature type="domain" description="MutL C-terminal dimerisation" evidence="4">
    <location>
        <begin position="754"/>
        <end position="898"/>
    </location>
</feature>
<dbReference type="InterPro" id="IPR042121">
    <property type="entry name" value="MutL_C_regsub"/>
</dbReference>
<sequence>MSNEIKAIDRASVHRICSGQVVLNLAMAVKELVENSIDAGARNISVRLKEYGSKLVEVVDDGDGVEESNFEGLTLKYHTSKLRDFSDLQDVETFGFRGEALSSVCALCNLSISTCHKDAAQGTLLKFDHHGVITSRKPCARERGTTVSLENLFVTLPVRHKEFLSNLKREFNKMAALLTGYCLVATGVNISCTNHLDGGRKQTVLSSQGSTSVRERISAVFGAKETSRLLEIEHRPPSDEVLEEFSLTDAVLDDCAHLRIEGYVSTCAHGGGRSSSDRQFIFINSRPCELPKLTKLVNAVYHSFNRDQYPFLFINIHLQRQSVDVNVTPDKRSVFLHHEKHLLALVKSSLLATFRPVAATYERREFSSPLSSSQSQASLSRFLSSSSPCGAGNVLKPGSPGTGMKRMLSATSSPTGQRLSLQSFKFRRIEAIASEEPSSNLNTSSDSILATPEPEKPSSFDVTNTSAFEPNSNDENAVDVDRLQMSSHATTSQVTSQVTSQTSLQLTQLQSLSSNLSDLSECTLTPDSKTQSEEERAEDVGPTCHSLGGTCGSEHSVTLRHGGPSSECVGTSVPRLPKSSSERSSSKKGSDGKLGTAVGLRLLQAFRFGSSSTYLEQTEAIRQSDVQTTPTKDSQDLEVDGLFLRDSESDSVMPESELLHSEGDILKSEQVPVEEFEVDKRSEVPRRVRTLEFCLSRLRRETKESQNDGCSGNEEHSKSASRKFRAAISPSDNAAAENELAKEISKDMFGQMEIVGQFNLGFIVAKLGDDLFIVDQHAADEKYNFERLERDTVMKGQKLLAPQPLELTAVNESVLIENCEVFEKNGFAFEVDELQPSGRKVKLVSVPSSGSWQFGKEDVDELIFMLSDNPHTVCRPSKVRQMFASRACRKSVMVGMPLTLATMGKVVSHLGELHHPWNCPHGRPTMRHLVNLAILPD</sequence>
<feature type="compositionally biased region" description="Polar residues" evidence="3">
    <location>
        <begin position="460"/>
        <end position="475"/>
    </location>
</feature>
<feature type="region of interest" description="Disordered" evidence="3">
    <location>
        <begin position="436"/>
        <end position="476"/>
    </location>
</feature>
<dbReference type="InterPro" id="IPR020568">
    <property type="entry name" value="Ribosomal_Su5_D2-typ_SF"/>
</dbReference>
<dbReference type="GO" id="GO:0006298">
    <property type="term" value="P:mismatch repair"/>
    <property type="evidence" value="ECO:0007669"/>
    <property type="project" value="InterPro"/>
</dbReference>
<organism evidence="6">
    <name type="scientific">Ixodes ricinus</name>
    <name type="common">Common tick</name>
    <name type="synonym">Acarus ricinus</name>
    <dbReference type="NCBI Taxonomy" id="34613"/>
    <lineage>
        <taxon>Eukaryota</taxon>
        <taxon>Metazoa</taxon>
        <taxon>Ecdysozoa</taxon>
        <taxon>Arthropoda</taxon>
        <taxon>Chelicerata</taxon>
        <taxon>Arachnida</taxon>
        <taxon>Acari</taxon>
        <taxon>Parasitiformes</taxon>
        <taxon>Ixodida</taxon>
        <taxon>Ixodoidea</taxon>
        <taxon>Ixodidae</taxon>
        <taxon>Ixodinae</taxon>
        <taxon>Ixodes</taxon>
    </lineage>
</organism>
<dbReference type="PANTHER" id="PTHR10073:SF52">
    <property type="entry name" value="MISMATCH REPAIR ENDONUCLEASE PMS2"/>
    <property type="match status" value="1"/>
</dbReference>
<dbReference type="SUPFAM" id="SSF54211">
    <property type="entry name" value="Ribosomal protein S5 domain 2-like"/>
    <property type="match status" value="1"/>
</dbReference>
<dbReference type="InterPro" id="IPR037198">
    <property type="entry name" value="MutL_C_sf"/>
</dbReference>
<dbReference type="GO" id="GO:0005524">
    <property type="term" value="F:ATP binding"/>
    <property type="evidence" value="ECO:0007669"/>
    <property type="project" value="InterPro"/>
</dbReference>
<dbReference type="Gene3D" id="3.30.230.10">
    <property type="match status" value="1"/>
</dbReference>
<dbReference type="FunFam" id="3.30.565.10:FF:000014">
    <property type="entry name" value="Mismatch repair endonuclease pms1, putative"/>
    <property type="match status" value="1"/>
</dbReference>
<dbReference type="CDD" id="cd03484">
    <property type="entry name" value="MutL_Trans_hPMS_2_like"/>
    <property type="match status" value="1"/>
</dbReference>
<evidence type="ECO:0000313" key="6">
    <source>
        <dbReference type="EMBL" id="JAR88398.1"/>
    </source>
</evidence>
<dbReference type="GO" id="GO:0140664">
    <property type="term" value="F:ATP-dependent DNA damage sensor activity"/>
    <property type="evidence" value="ECO:0007669"/>
    <property type="project" value="InterPro"/>
</dbReference>
<dbReference type="Gene3D" id="3.30.1370.100">
    <property type="entry name" value="MutL, C-terminal domain, regulatory subdomain"/>
    <property type="match status" value="1"/>
</dbReference>
<accession>A0A147BCA7</accession>
<dbReference type="InterPro" id="IPR002099">
    <property type="entry name" value="MutL/Mlh/PMS"/>
</dbReference>
<dbReference type="FunFam" id="3.30.230.10:FF:000070">
    <property type="entry name" value="mismatch repair endonuclease PMS2"/>
    <property type="match status" value="1"/>
</dbReference>
<dbReference type="SMART" id="SM01340">
    <property type="entry name" value="DNA_mis_repair"/>
    <property type="match status" value="1"/>
</dbReference>
<feature type="compositionally biased region" description="Basic and acidic residues" evidence="3">
    <location>
        <begin position="580"/>
        <end position="591"/>
    </location>
</feature>
<dbReference type="FunFam" id="3.30.1370.100:FF:000001">
    <property type="entry name" value="Mismatch repair endonuclease pms1, putative"/>
    <property type="match status" value="1"/>
</dbReference>
<dbReference type="NCBIfam" id="TIGR00585">
    <property type="entry name" value="mutl"/>
    <property type="match status" value="1"/>
</dbReference>
<evidence type="ECO:0000256" key="1">
    <source>
        <dbReference type="ARBA" id="ARBA00006082"/>
    </source>
</evidence>
<dbReference type="PROSITE" id="PS00058">
    <property type="entry name" value="DNA_MISMATCH_REPAIR_1"/>
    <property type="match status" value="1"/>
</dbReference>
<dbReference type="InterPro" id="IPR036890">
    <property type="entry name" value="HATPase_C_sf"/>
</dbReference>
<feature type="region of interest" description="Disordered" evidence="3">
    <location>
        <begin position="519"/>
        <end position="594"/>
    </location>
</feature>
<dbReference type="Gene3D" id="3.30.565.10">
    <property type="entry name" value="Histidine kinase-like ATPase, C-terminal domain"/>
    <property type="match status" value="1"/>
</dbReference>
<dbReference type="GO" id="GO:0030983">
    <property type="term" value="F:mismatched DNA binding"/>
    <property type="evidence" value="ECO:0007669"/>
    <property type="project" value="InterPro"/>
</dbReference>
<feature type="compositionally biased region" description="Polar residues" evidence="3">
    <location>
        <begin position="436"/>
        <end position="448"/>
    </location>
</feature>
<dbReference type="InterPro" id="IPR042120">
    <property type="entry name" value="MutL_C_dimsub"/>
</dbReference>
<evidence type="ECO:0000259" key="4">
    <source>
        <dbReference type="SMART" id="SM00853"/>
    </source>
</evidence>
<dbReference type="SUPFAM" id="SSF118116">
    <property type="entry name" value="DNA mismatch repair protein MutL"/>
    <property type="match status" value="1"/>
</dbReference>
<protein>
    <submittedName>
        <fullName evidence="6">Putative dna mismatch repair protein</fullName>
    </submittedName>
</protein>
<dbReference type="SUPFAM" id="SSF55874">
    <property type="entry name" value="ATPase domain of HSP90 chaperone/DNA topoisomerase II/histidine kinase"/>
    <property type="match status" value="1"/>
</dbReference>
<dbReference type="GO" id="GO:0016887">
    <property type="term" value="F:ATP hydrolysis activity"/>
    <property type="evidence" value="ECO:0007669"/>
    <property type="project" value="InterPro"/>
</dbReference>
<proteinExistence type="inferred from homology"/>
<dbReference type="InterPro" id="IPR014762">
    <property type="entry name" value="DNA_mismatch_repair_CS"/>
</dbReference>
<dbReference type="InterPro" id="IPR038973">
    <property type="entry name" value="MutL/Mlh/Pms-like"/>
</dbReference>
<feature type="region of interest" description="Disordered" evidence="3">
    <location>
        <begin position="704"/>
        <end position="730"/>
    </location>
</feature>
<dbReference type="PANTHER" id="PTHR10073">
    <property type="entry name" value="DNA MISMATCH REPAIR PROTEIN MLH, PMS, MUTL"/>
    <property type="match status" value="1"/>
</dbReference>
<name>A0A147BCA7_IXORI</name>
<dbReference type="GO" id="GO:0032389">
    <property type="term" value="C:MutLalpha complex"/>
    <property type="evidence" value="ECO:0007669"/>
    <property type="project" value="TreeGrafter"/>
</dbReference>
<dbReference type="SMART" id="SM00853">
    <property type="entry name" value="MutL_C"/>
    <property type="match status" value="1"/>
</dbReference>
<dbReference type="CDD" id="cd16926">
    <property type="entry name" value="HATPase_MutL-MLH-PMS-like"/>
    <property type="match status" value="1"/>
</dbReference>
<reference evidence="6" key="1">
    <citation type="journal article" date="2018" name="PLoS Negl. Trop. Dis.">
        <title>Sialome diversity of ticks revealed by RNAseq of single tick salivary glands.</title>
        <authorList>
            <person name="Perner J."/>
            <person name="Kropackova S."/>
            <person name="Kopacek P."/>
            <person name="Ribeiro J.M."/>
        </authorList>
    </citation>
    <scope>NUCLEOTIDE SEQUENCE</scope>
    <source>
        <strain evidence="6">Siblings of single egg batch collected in Ceske Budejovice</strain>
        <tissue evidence="6">Salivary glands</tissue>
    </source>
</reference>
<feature type="domain" description="DNA mismatch repair protein S5" evidence="5">
    <location>
        <begin position="217"/>
        <end position="355"/>
    </location>
</feature>
<dbReference type="AlphaFoldDB" id="A0A147BCA7"/>
<dbReference type="Pfam" id="PF13589">
    <property type="entry name" value="HATPase_c_3"/>
    <property type="match status" value="1"/>
</dbReference>
<dbReference type="InterPro" id="IPR014721">
    <property type="entry name" value="Ribsml_uS5_D2-typ_fold_subgr"/>
</dbReference>
<dbReference type="Pfam" id="PF01119">
    <property type="entry name" value="DNA_mis_repair"/>
    <property type="match status" value="1"/>
</dbReference>
<dbReference type="InterPro" id="IPR013507">
    <property type="entry name" value="DNA_mismatch_S5_2-like"/>
</dbReference>